<dbReference type="Proteomes" id="UP001295794">
    <property type="component" value="Unassembled WGS sequence"/>
</dbReference>
<dbReference type="GO" id="GO:0016628">
    <property type="term" value="F:oxidoreductase activity, acting on the CH-CH group of donors, NAD or NADP as acceptor"/>
    <property type="evidence" value="ECO:0007669"/>
    <property type="project" value="InterPro"/>
</dbReference>
<dbReference type="Gene3D" id="3.40.50.720">
    <property type="entry name" value="NAD(P)-binding Rossmann-like Domain"/>
    <property type="match status" value="1"/>
</dbReference>
<comment type="caution">
    <text evidence="3">The sequence shown here is derived from an EMBL/GenBank/DDBJ whole genome shotgun (WGS) entry which is preliminary data.</text>
</comment>
<dbReference type="Pfam" id="PF16884">
    <property type="entry name" value="ADH_N_2"/>
    <property type="match status" value="1"/>
</dbReference>
<evidence type="ECO:0000256" key="1">
    <source>
        <dbReference type="ARBA" id="ARBA00023002"/>
    </source>
</evidence>
<dbReference type="InterPro" id="IPR036291">
    <property type="entry name" value="NAD(P)-bd_dom_sf"/>
</dbReference>
<gene>
    <name evidence="3" type="ORF">MYCIT1_LOCUS25379</name>
</gene>
<dbReference type="InterPro" id="IPR041694">
    <property type="entry name" value="ADH_N_2"/>
</dbReference>
<dbReference type="PANTHER" id="PTHR43205:SF7">
    <property type="entry name" value="PROSTAGLANDIN REDUCTASE 1"/>
    <property type="match status" value="1"/>
</dbReference>
<dbReference type="FunFam" id="3.40.50.720:FF:000121">
    <property type="entry name" value="Prostaglandin reductase 2"/>
    <property type="match status" value="1"/>
</dbReference>
<dbReference type="EMBL" id="CAVNYO010000413">
    <property type="protein sequence ID" value="CAK5276813.1"/>
    <property type="molecule type" value="Genomic_DNA"/>
</dbReference>
<dbReference type="Gene3D" id="3.90.180.10">
    <property type="entry name" value="Medium-chain alcohol dehydrogenases, catalytic domain"/>
    <property type="match status" value="1"/>
</dbReference>
<accession>A0AAD2HL29</accession>
<dbReference type="PANTHER" id="PTHR43205">
    <property type="entry name" value="PROSTAGLANDIN REDUCTASE"/>
    <property type="match status" value="1"/>
</dbReference>
<dbReference type="SMART" id="SM00829">
    <property type="entry name" value="PKS_ER"/>
    <property type="match status" value="1"/>
</dbReference>
<keyword evidence="1" id="KW-0560">Oxidoreductase</keyword>
<dbReference type="CDD" id="cd05288">
    <property type="entry name" value="PGDH"/>
    <property type="match status" value="1"/>
</dbReference>
<sequence length="344" mass="37636">MTSTPNARVLFNSIPKDYPVPGETTVYDASETIDPENVDLKGGFLFKLLVLSVDPYMRGRMREPDVESYAPPFHIGQPLDGYGIGIVARSENSEVPKDRYVYGQVPYRQYTVFPKLNSEQMWILETHPEVPLTAYLGPAGMPGQTAFCGWKEFSQAQAGQVAFITTGAGAVGSVVVQLAKHDGLRVIASAGSDEKVEFLRSLGADVAFNYKTTDTREVLKQHGPIDVYWDNVGGETTDAALEHTKNDARLIVCGAITGYNGAPQPITKWDQIFARTLHIHGLLVFALLPKYVAQFYETVPPLIAQGKIKYREDVTKSLDKVGEVILAVQKGGNTGKAVVVVAEE</sequence>
<dbReference type="Pfam" id="PF00107">
    <property type="entry name" value="ADH_zinc_N"/>
    <property type="match status" value="1"/>
</dbReference>
<evidence type="ECO:0000313" key="3">
    <source>
        <dbReference type="EMBL" id="CAK5276813.1"/>
    </source>
</evidence>
<feature type="domain" description="Enoyl reductase (ER)" evidence="2">
    <location>
        <begin position="59"/>
        <end position="339"/>
    </location>
</feature>
<name>A0AAD2HL29_9AGAR</name>
<dbReference type="InterPro" id="IPR020843">
    <property type="entry name" value="ER"/>
</dbReference>
<keyword evidence="4" id="KW-1185">Reference proteome</keyword>
<dbReference type="AlphaFoldDB" id="A0AAD2HL29"/>
<dbReference type="InterPro" id="IPR011032">
    <property type="entry name" value="GroES-like_sf"/>
</dbReference>
<protein>
    <recommendedName>
        <fullName evidence="2">Enoyl reductase (ER) domain-containing protein</fullName>
    </recommendedName>
</protein>
<evidence type="ECO:0000313" key="4">
    <source>
        <dbReference type="Proteomes" id="UP001295794"/>
    </source>
</evidence>
<dbReference type="SUPFAM" id="SSF51735">
    <property type="entry name" value="NAD(P)-binding Rossmann-fold domains"/>
    <property type="match status" value="1"/>
</dbReference>
<proteinExistence type="predicted"/>
<dbReference type="InterPro" id="IPR045010">
    <property type="entry name" value="MDR_fam"/>
</dbReference>
<dbReference type="InterPro" id="IPR013149">
    <property type="entry name" value="ADH-like_C"/>
</dbReference>
<dbReference type="SUPFAM" id="SSF50129">
    <property type="entry name" value="GroES-like"/>
    <property type="match status" value="1"/>
</dbReference>
<reference evidence="3" key="1">
    <citation type="submission" date="2023-11" db="EMBL/GenBank/DDBJ databases">
        <authorList>
            <person name="De Vega J J."/>
            <person name="De Vega J J."/>
        </authorList>
    </citation>
    <scope>NUCLEOTIDE SEQUENCE</scope>
</reference>
<organism evidence="3 4">
    <name type="scientific">Mycena citricolor</name>
    <dbReference type="NCBI Taxonomy" id="2018698"/>
    <lineage>
        <taxon>Eukaryota</taxon>
        <taxon>Fungi</taxon>
        <taxon>Dikarya</taxon>
        <taxon>Basidiomycota</taxon>
        <taxon>Agaricomycotina</taxon>
        <taxon>Agaricomycetes</taxon>
        <taxon>Agaricomycetidae</taxon>
        <taxon>Agaricales</taxon>
        <taxon>Marasmiineae</taxon>
        <taxon>Mycenaceae</taxon>
        <taxon>Mycena</taxon>
    </lineage>
</organism>
<evidence type="ECO:0000259" key="2">
    <source>
        <dbReference type="SMART" id="SM00829"/>
    </source>
</evidence>